<dbReference type="EMBL" id="JAEPQZ010000001">
    <property type="protein sequence ID" value="KAG2185759.1"/>
    <property type="molecule type" value="Genomic_DNA"/>
</dbReference>
<evidence type="ECO:0000313" key="1">
    <source>
        <dbReference type="EMBL" id="KAG2185759.1"/>
    </source>
</evidence>
<accession>A0A8H7Q3G1</accession>
<gene>
    <name evidence="1" type="ORF">INT43_002194</name>
</gene>
<organism evidence="1 2">
    <name type="scientific">Mortierella isabellina</name>
    <name type="common">Filamentous fungus</name>
    <name type="synonym">Umbelopsis isabellina</name>
    <dbReference type="NCBI Taxonomy" id="91625"/>
    <lineage>
        <taxon>Eukaryota</taxon>
        <taxon>Fungi</taxon>
        <taxon>Fungi incertae sedis</taxon>
        <taxon>Mucoromycota</taxon>
        <taxon>Mucoromycotina</taxon>
        <taxon>Umbelopsidomycetes</taxon>
        <taxon>Umbelopsidales</taxon>
        <taxon>Umbelopsidaceae</taxon>
        <taxon>Umbelopsis</taxon>
    </lineage>
</organism>
<evidence type="ECO:0000313" key="2">
    <source>
        <dbReference type="Proteomes" id="UP000654370"/>
    </source>
</evidence>
<dbReference type="Proteomes" id="UP000654370">
    <property type="component" value="Unassembled WGS sequence"/>
</dbReference>
<keyword evidence="2" id="KW-1185">Reference proteome</keyword>
<comment type="caution">
    <text evidence="1">The sequence shown here is derived from an EMBL/GenBank/DDBJ whole genome shotgun (WGS) entry which is preliminary data.</text>
</comment>
<dbReference type="AlphaFoldDB" id="A0A8H7Q3G1"/>
<dbReference type="OrthoDB" id="2327495at2759"/>
<sequence>MRRAHSRTTIENNKPFIDLTPKLVHYIQYGGFSDEETNRAAAIINIFVQHIVITHHGLALSWYLQRQLARLHEQYPITTLLQMSLTAATSQCQYQLMAIPSITTFLITNATTCPEIPLSDSFIFNIFGALDSIILSTDYAKHRKILIDAMGRVVFEMPIRGPLGRQMRQRYESLNNQVNPAVPLLHT</sequence>
<name>A0A8H7Q3G1_MORIS</name>
<protein>
    <submittedName>
        <fullName evidence="1">Uncharacterized protein</fullName>
    </submittedName>
</protein>
<proteinExistence type="predicted"/>
<reference evidence="1" key="1">
    <citation type="submission" date="2020-12" db="EMBL/GenBank/DDBJ databases">
        <title>Metabolic potential, ecology and presence of endohyphal bacteria is reflected in genomic diversity of Mucoromycotina.</title>
        <authorList>
            <person name="Muszewska A."/>
            <person name="Okrasinska A."/>
            <person name="Steczkiewicz K."/>
            <person name="Drgas O."/>
            <person name="Orlowska M."/>
            <person name="Perlinska-Lenart U."/>
            <person name="Aleksandrzak-Piekarczyk T."/>
            <person name="Szatraj K."/>
            <person name="Zielenkiewicz U."/>
            <person name="Pilsyk S."/>
            <person name="Malc E."/>
            <person name="Mieczkowski P."/>
            <person name="Kruszewska J.S."/>
            <person name="Biernat P."/>
            <person name="Pawlowska J."/>
        </authorList>
    </citation>
    <scope>NUCLEOTIDE SEQUENCE</scope>
    <source>
        <strain evidence="1">WA0000067209</strain>
    </source>
</reference>